<gene>
    <name evidence="2" type="ORF">NDU88_003445</name>
</gene>
<name>A0AAV7T5H2_PLEWA</name>
<organism evidence="2 3">
    <name type="scientific">Pleurodeles waltl</name>
    <name type="common">Iberian ribbed newt</name>
    <dbReference type="NCBI Taxonomy" id="8319"/>
    <lineage>
        <taxon>Eukaryota</taxon>
        <taxon>Metazoa</taxon>
        <taxon>Chordata</taxon>
        <taxon>Craniata</taxon>
        <taxon>Vertebrata</taxon>
        <taxon>Euteleostomi</taxon>
        <taxon>Amphibia</taxon>
        <taxon>Batrachia</taxon>
        <taxon>Caudata</taxon>
        <taxon>Salamandroidea</taxon>
        <taxon>Salamandridae</taxon>
        <taxon>Pleurodelinae</taxon>
        <taxon>Pleurodeles</taxon>
    </lineage>
</organism>
<feature type="compositionally biased region" description="Low complexity" evidence="1">
    <location>
        <begin position="131"/>
        <end position="142"/>
    </location>
</feature>
<reference evidence="2" key="1">
    <citation type="journal article" date="2022" name="bioRxiv">
        <title>Sequencing and chromosome-scale assembly of the giantPleurodeles waltlgenome.</title>
        <authorList>
            <person name="Brown T."/>
            <person name="Elewa A."/>
            <person name="Iarovenko S."/>
            <person name="Subramanian E."/>
            <person name="Araus A.J."/>
            <person name="Petzold A."/>
            <person name="Susuki M."/>
            <person name="Suzuki K.-i.T."/>
            <person name="Hayashi T."/>
            <person name="Toyoda A."/>
            <person name="Oliveira C."/>
            <person name="Osipova E."/>
            <person name="Leigh N.D."/>
            <person name="Simon A."/>
            <person name="Yun M.H."/>
        </authorList>
    </citation>
    <scope>NUCLEOTIDE SEQUENCE</scope>
    <source>
        <strain evidence="2">20211129_DDA</strain>
        <tissue evidence="2">Liver</tissue>
    </source>
</reference>
<keyword evidence="3" id="KW-1185">Reference proteome</keyword>
<evidence type="ECO:0000313" key="2">
    <source>
        <dbReference type="EMBL" id="KAJ1171584.1"/>
    </source>
</evidence>
<sequence>MAYNAEEDEYDQDLPEVADDQHMEERFVEALGYHLQDSVNQALIKALKPFTQPLARFGYRGLKERPLIESGSHLGQSIYGGFPRRASQGPASSAEILAQMAASVIKDHEYGSFPALDVSETGIESPVHTEGNASSNSPSSGSDQDQADPKPAGKCKRKLRNMQKGDQPPRTLSFDPENIIHPRSTEWILCAEVAHY</sequence>
<evidence type="ECO:0000256" key="1">
    <source>
        <dbReference type="SAM" id="MobiDB-lite"/>
    </source>
</evidence>
<proteinExistence type="predicted"/>
<dbReference type="AlphaFoldDB" id="A0AAV7T5H2"/>
<evidence type="ECO:0000313" key="3">
    <source>
        <dbReference type="Proteomes" id="UP001066276"/>
    </source>
</evidence>
<dbReference type="Proteomes" id="UP001066276">
    <property type="component" value="Chromosome 4_1"/>
</dbReference>
<protein>
    <submittedName>
        <fullName evidence="2">Uncharacterized protein</fullName>
    </submittedName>
</protein>
<feature type="region of interest" description="Disordered" evidence="1">
    <location>
        <begin position="123"/>
        <end position="178"/>
    </location>
</feature>
<accession>A0AAV7T5H2</accession>
<comment type="caution">
    <text evidence="2">The sequence shown here is derived from an EMBL/GenBank/DDBJ whole genome shotgun (WGS) entry which is preliminary data.</text>
</comment>
<dbReference type="EMBL" id="JANPWB010000007">
    <property type="protein sequence ID" value="KAJ1171584.1"/>
    <property type="molecule type" value="Genomic_DNA"/>
</dbReference>